<evidence type="ECO:0000256" key="5">
    <source>
        <dbReference type="ARBA" id="ARBA00022801"/>
    </source>
</evidence>
<keyword evidence="4" id="KW-0732">Signal</keyword>
<dbReference type="SMART" id="SM00813">
    <property type="entry name" value="Alpha-L-AF_C"/>
    <property type="match status" value="1"/>
</dbReference>
<evidence type="ECO:0000313" key="7">
    <source>
        <dbReference type="EMBL" id="BDI32792.1"/>
    </source>
</evidence>
<dbReference type="InterPro" id="IPR010496">
    <property type="entry name" value="AL/BT2_dom"/>
</dbReference>
<keyword evidence="8" id="KW-1185">Reference proteome</keyword>
<keyword evidence="5" id="KW-0378">Hydrolase</keyword>
<dbReference type="Pfam" id="PF06964">
    <property type="entry name" value="Alpha-L-AF_C"/>
    <property type="match status" value="1"/>
</dbReference>
<dbReference type="InterPro" id="IPR013320">
    <property type="entry name" value="ConA-like_dom_sf"/>
</dbReference>
<dbReference type="SUPFAM" id="SSF51011">
    <property type="entry name" value="Glycosyl hydrolase domain"/>
    <property type="match status" value="1"/>
</dbReference>
<dbReference type="Gene3D" id="2.60.40.1180">
    <property type="entry name" value="Golgi alpha-mannosidase II"/>
    <property type="match status" value="1"/>
</dbReference>
<dbReference type="PANTHER" id="PTHR31776">
    <property type="entry name" value="ALPHA-L-ARABINOFURANOSIDASE 1"/>
    <property type="match status" value="1"/>
</dbReference>
<protein>
    <recommendedName>
        <fullName evidence="3">non-reducing end alpha-L-arabinofuranosidase</fullName>
        <ecNumber evidence="3">3.2.1.55</ecNumber>
    </recommendedName>
</protein>
<evidence type="ECO:0000256" key="4">
    <source>
        <dbReference type="ARBA" id="ARBA00022729"/>
    </source>
</evidence>
<evidence type="ECO:0000256" key="6">
    <source>
        <dbReference type="ARBA" id="ARBA00023180"/>
    </source>
</evidence>
<dbReference type="KEGG" id="ccot:CCAX7_48430"/>
<dbReference type="GO" id="GO:0046373">
    <property type="term" value="P:L-arabinose metabolic process"/>
    <property type="evidence" value="ECO:0007669"/>
    <property type="project" value="InterPro"/>
</dbReference>
<dbReference type="SUPFAM" id="SSF51445">
    <property type="entry name" value="(Trans)glycosidases"/>
    <property type="match status" value="1"/>
</dbReference>
<gene>
    <name evidence="7" type="ORF">CCAX7_48430</name>
</gene>
<sequence length="814" mass="87874">MRTSLRAAAFALIMALRALALPAHADNVAIHVDASKVVSHVTPLMTGSCIEDVNHEIYGGLYDQKIFGESFEEPAPAAKFADWTAYGGSWAPNGAGCRVSADPGAKLVYDRSDIGDGAVEADLQLSGRAGDNAGLLVRVQNPGVGADEFDGYEISLSPGGRQVLLGKHHHNWKPLISASAAVNAGRWSHLRVVLAGPRIRVYLDGGAIPAIDFADTASPLLSGKIALRTWNADASFRGVSVQTGAGVVDARLTAASARAVSGMWDAVVTHGAAGKFQLDGHHPFNGAFCQRIQHGAGIGQVGVANRGLNRWGIAVKRGQQFQGRVYLRGQSLQGSVTVALQSADGRRTYAAQRLAAIGASWRKFAFTLSSTATDPGARFALWIDHPGVVWADQAVLMGTGLEQFHGLPIRSDIAHAIVDEGVTFLRYGGTMVNVPGYRWKNMIGDPDRRPPYRGNWYPYSTNGFGIFDFLNFCEAAHLAPAFAINIEETAQDAADLADYLTAPASSPWGRRRAGDGHAAPYHIQYIEIGNEECIGADDPAAYDHYSARFQAIARAIHARHPGLKLVCAAWWRPNSPSMKRVFRAVNGEAAAWDLHVWSDSADAGRGIDRDLTQVQSLFWQWGPQSKMKAVIFEENGNLHNLQRALGHATTLAAATRHGDFVIADCPANCLQPWRQNDNGWDQGQIFFTPDRVWRMPPFYAQQMAARGYETLCVQSSVENSGDLFVSAARGKDGKSLILSVVNVGPAATEAAVSLQGFDGVKSAETWTLAGDMAAVNAPAGLEEIRPQRDRRSVRGAEFSYTFPAHSYLVMRLSR</sequence>
<dbReference type="RefSeq" id="WP_119319510.1">
    <property type="nucleotide sequence ID" value="NZ_AP025739.1"/>
</dbReference>
<evidence type="ECO:0000256" key="1">
    <source>
        <dbReference type="ARBA" id="ARBA00001462"/>
    </source>
</evidence>
<evidence type="ECO:0000256" key="3">
    <source>
        <dbReference type="ARBA" id="ARBA00012670"/>
    </source>
</evidence>
<reference evidence="7 8" key="1">
    <citation type="journal article" date="2019" name="Int. J. Syst. Evol. Microbiol.">
        <title>Capsulimonas corticalis gen. nov., sp. nov., an aerobic capsulated bacterium, of a novel bacterial order, Capsulimonadales ord. nov., of the class Armatimonadia of the phylum Armatimonadetes.</title>
        <authorList>
            <person name="Li J."/>
            <person name="Kudo C."/>
            <person name="Tonouchi A."/>
        </authorList>
    </citation>
    <scope>NUCLEOTIDE SEQUENCE [LARGE SCALE GENOMIC DNA]</scope>
    <source>
        <strain evidence="7 8">AX-7</strain>
    </source>
</reference>
<dbReference type="EC" id="3.2.1.55" evidence="3"/>
<dbReference type="InterPro" id="IPR017853">
    <property type="entry name" value="GH"/>
</dbReference>
<evidence type="ECO:0000313" key="8">
    <source>
        <dbReference type="Proteomes" id="UP000287394"/>
    </source>
</evidence>
<evidence type="ECO:0000256" key="2">
    <source>
        <dbReference type="ARBA" id="ARBA00007186"/>
    </source>
</evidence>
<dbReference type="Proteomes" id="UP000287394">
    <property type="component" value="Chromosome"/>
</dbReference>
<dbReference type="AlphaFoldDB" id="A0A402CQ38"/>
<dbReference type="PANTHER" id="PTHR31776:SF0">
    <property type="entry name" value="ALPHA-L-ARABINOFURANOSIDASE 1"/>
    <property type="match status" value="1"/>
</dbReference>
<keyword evidence="6" id="KW-0325">Glycoprotein</keyword>
<organism evidence="7 8">
    <name type="scientific">Capsulimonas corticalis</name>
    <dbReference type="NCBI Taxonomy" id="2219043"/>
    <lineage>
        <taxon>Bacteria</taxon>
        <taxon>Bacillati</taxon>
        <taxon>Armatimonadota</taxon>
        <taxon>Armatimonadia</taxon>
        <taxon>Capsulimonadales</taxon>
        <taxon>Capsulimonadaceae</taxon>
        <taxon>Capsulimonas</taxon>
    </lineage>
</organism>
<dbReference type="OrthoDB" id="9757939at2"/>
<dbReference type="EMBL" id="AP025739">
    <property type="protein sequence ID" value="BDI32792.1"/>
    <property type="molecule type" value="Genomic_DNA"/>
</dbReference>
<dbReference type="InterPro" id="IPR010720">
    <property type="entry name" value="Alpha-L-AF_C"/>
</dbReference>
<dbReference type="InterPro" id="IPR051563">
    <property type="entry name" value="Glycosyl_Hydrolase_51"/>
</dbReference>
<proteinExistence type="inferred from homology"/>
<dbReference type="InterPro" id="IPR013780">
    <property type="entry name" value="Glyco_hydro_b"/>
</dbReference>
<dbReference type="Gene3D" id="2.60.120.560">
    <property type="entry name" value="Exo-inulinase, domain 1"/>
    <property type="match status" value="1"/>
</dbReference>
<dbReference type="SUPFAM" id="SSF49899">
    <property type="entry name" value="Concanavalin A-like lectins/glucanases"/>
    <property type="match status" value="1"/>
</dbReference>
<dbReference type="Pfam" id="PF06439">
    <property type="entry name" value="3keto-disac_hyd"/>
    <property type="match status" value="1"/>
</dbReference>
<name>A0A402CQ38_9BACT</name>
<dbReference type="Gene3D" id="3.20.20.80">
    <property type="entry name" value="Glycosidases"/>
    <property type="match status" value="1"/>
</dbReference>
<dbReference type="InterPro" id="IPR055235">
    <property type="entry name" value="ASD1_cat"/>
</dbReference>
<dbReference type="GO" id="GO:0046556">
    <property type="term" value="F:alpha-L-arabinofuranosidase activity"/>
    <property type="evidence" value="ECO:0007669"/>
    <property type="project" value="UniProtKB-EC"/>
</dbReference>
<accession>A0A402CQ38</accession>
<comment type="catalytic activity">
    <reaction evidence="1">
        <text>Hydrolysis of terminal non-reducing alpha-L-arabinofuranoside residues in alpha-L-arabinosides.</text>
        <dbReference type="EC" id="3.2.1.55"/>
    </reaction>
</comment>
<dbReference type="Pfam" id="PF22848">
    <property type="entry name" value="ASD1_dom"/>
    <property type="match status" value="1"/>
</dbReference>
<comment type="similarity">
    <text evidence="2">Belongs to the glycosyl hydrolase 51 family.</text>
</comment>